<evidence type="ECO:0000259" key="7">
    <source>
        <dbReference type="Pfam" id="PF00324"/>
    </source>
</evidence>
<gene>
    <name evidence="8" type="ORF">D9613_000544</name>
</gene>
<keyword evidence="4 6" id="KW-1133">Transmembrane helix</keyword>
<feature type="transmembrane region" description="Helical" evidence="6">
    <location>
        <begin position="64"/>
        <end position="86"/>
    </location>
</feature>
<keyword evidence="5 6" id="KW-0472">Membrane</keyword>
<feature type="transmembrane region" description="Helical" evidence="6">
    <location>
        <begin position="310"/>
        <end position="330"/>
    </location>
</feature>
<protein>
    <recommendedName>
        <fullName evidence="7">Amino acid permease/ SLC12A domain-containing protein</fullName>
    </recommendedName>
</protein>
<dbReference type="PANTHER" id="PTHR43341:SF39">
    <property type="entry name" value="AMINO ACID TRANSPORTER (EUROFUNG)-RELATED"/>
    <property type="match status" value="1"/>
</dbReference>
<dbReference type="PANTHER" id="PTHR43341">
    <property type="entry name" value="AMINO ACID PERMEASE"/>
    <property type="match status" value="1"/>
</dbReference>
<keyword evidence="2" id="KW-0813">Transport</keyword>
<feature type="transmembrane region" description="Helical" evidence="6">
    <location>
        <begin position="369"/>
        <end position="388"/>
    </location>
</feature>
<feature type="transmembrane region" description="Helical" evidence="6">
    <location>
        <begin position="394"/>
        <end position="422"/>
    </location>
</feature>
<comment type="subcellular location">
    <subcellularLocation>
        <location evidence="1">Membrane</location>
        <topology evidence="1">Multi-pass membrane protein</topology>
    </subcellularLocation>
</comment>
<dbReference type="AlphaFoldDB" id="A0A8H4VSY0"/>
<feature type="transmembrane region" description="Helical" evidence="6">
    <location>
        <begin position="443"/>
        <end position="462"/>
    </location>
</feature>
<evidence type="ECO:0000256" key="1">
    <source>
        <dbReference type="ARBA" id="ARBA00004141"/>
    </source>
</evidence>
<feature type="transmembrane region" description="Helical" evidence="6">
    <location>
        <begin position="176"/>
        <end position="195"/>
    </location>
</feature>
<feature type="transmembrane region" description="Helical" evidence="6">
    <location>
        <begin position="231"/>
        <end position="252"/>
    </location>
</feature>
<dbReference type="Pfam" id="PF00324">
    <property type="entry name" value="AA_permease"/>
    <property type="match status" value="1"/>
</dbReference>
<proteinExistence type="predicted"/>
<dbReference type="PIRSF" id="PIRSF006060">
    <property type="entry name" value="AA_transporter"/>
    <property type="match status" value="1"/>
</dbReference>
<keyword evidence="9" id="KW-1185">Reference proteome</keyword>
<evidence type="ECO:0000313" key="8">
    <source>
        <dbReference type="EMBL" id="KAF4621328.1"/>
    </source>
</evidence>
<name>A0A8H4VSY0_9AGAR</name>
<evidence type="ECO:0000256" key="6">
    <source>
        <dbReference type="SAM" id="Phobius"/>
    </source>
</evidence>
<keyword evidence="3 6" id="KW-0812">Transmembrane</keyword>
<evidence type="ECO:0000256" key="2">
    <source>
        <dbReference type="ARBA" id="ARBA00022448"/>
    </source>
</evidence>
<sequence length="521" mass="57359">MHTNQARYQRVADEDPLVVPPVDDICTDDNEKRGLQERHLSMIALAGMIGTGLFLSSGRALAHAGPLGCVLAFLLMGTVTACMAYISAEMSAFKPVEGGFTRHAAMWLDRSSGIAIGWNFWYSMAVTMPTEISAATTLLSYWKPDINHFISISILWLVIAVINFSPVRVYGEFEFGLAFCKIALIVCFVIGGLVLDLGGIPNREHIGFRYWSEPYNLFHEYMVPGFRGRFLGFWSAMISAAFAYGNVQVVAIAGAEAMNPRQTIPGALRKTFARVVVFYVASIVVISLTIPSTDRRLEHPTGTVVHSPFVLAFSGAGLKAIPSIVTVVVFSSAFSSGNACTFIASRTLHGLAIDGHAPSFFLPLNRYGVPYRAVAASTAWGAIAYASLHHGAFQAFVLLVSLVTTAGIVSWVVLCLTYLRFFKAMEIQGISREELPYRSPFQPYITYYALFVNISVLTFSGWDTIFPEFDLTGFLSNYANCLLYPVLYFGCKLWFKDTPTQLTDIDIEGELELIESEGIRT</sequence>
<feature type="transmembrane region" description="Helical" evidence="6">
    <location>
        <begin position="272"/>
        <end position="290"/>
    </location>
</feature>
<dbReference type="GO" id="GO:0015171">
    <property type="term" value="F:amino acid transmembrane transporter activity"/>
    <property type="evidence" value="ECO:0007669"/>
    <property type="project" value="TreeGrafter"/>
</dbReference>
<accession>A0A8H4VSY0</accession>
<evidence type="ECO:0000256" key="4">
    <source>
        <dbReference type="ARBA" id="ARBA00022989"/>
    </source>
</evidence>
<evidence type="ECO:0000313" key="9">
    <source>
        <dbReference type="Proteomes" id="UP000521872"/>
    </source>
</evidence>
<feature type="domain" description="Amino acid permease/ SLC12A" evidence="7">
    <location>
        <begin position="39"/>
        <end position="501"/>
    </location>
</feature>
<organism evidence="8 9">
    <name type="scientific">Agrocybe pediades</name>
    <dbReference type="NCBI Taxonomy" id="84607"/>
    <lineage>
        <taxon>Eukaryota</taxon>
        <taxon>Fungi</taxon>
        <taxon>Dikarya</taxon>
        <taxon>Basidiomycota</taxon>
        <taxon>Agaricomycotina</taxon>
        <taxon>Agaricomycetes</taxon>
        <taxon>Agaricomycetidae</taxon>
        <taxon>Agaricales</taxon>
        <taxon>Agaricineae</taxon>
        <taxon>Strophariaceae</taxon>
        <taxon>Agrocybe</taxon>
    </lineage>
</organism>
<dbReference type="InterPro" id="IPR050524">
    <property type="entry name" value="APC_YAT"/>
</dbReference>
<feature type="transmembrane region" description="Helical" evidence="6">
    <location>
        <begin position="107"/>
        <end position="126"/>
    </location>
</feature>
<evidence type="ECO:0000256" key="3">
    <source>
        <dbReference type="ARBA" id="ARBA00022692"/>
    </source>
</evidence>
<dbReference type="Proteomes" id="UP000521872">
    <property type="component" value="Unassembled WGS sequence"/>
</dbReference>
<comment type="caution">
    <text evidence="8">The sequence shown here is derived from an EMBL/GenBank/DDBJ whole genome shotgun (WGS) entry which is preliminary data.</text>
</comment>
<reference evidence="8 9" key="1">
    <citation type="submission" date="2019-12" db="EMBL/GenBank/DDBJ databases">
        <authorList>
            <person name="Floudas D."/>
            <person name="Bentzer J."/>
            <person name="Ahren D."/>
            <person name="Johansson T."/>
            <person name="Persson P."/>
            <person name="Tunlid A."/>
        </authorList>
    </citation>
    <scope>NUCLEOTIDE SEQUENCE [LARGE SCALE GENOMIC DNA]</scope>
    <source>
        <strain evidence="8 9">CBS 102.39</strain>
    </source>
</reference>
<dbReference type="InterPro" id="IPR004841">
    <property type="entry name" value="AA-permease/SLC12A_dom"/>
</dbReference>
<dbReference type="FunFam" id="1.20.1740.10:FF:000001">
    <property type="entry name" value="Amino acid permease"/>
    <property type="match status" value="1"/>
</dbReference>
<feature type="transmembrane region" description="Helical" evidence="6">
    <location>
        <begin position="146"/>
        <end position="164"/>
    </location>
</feature>
<feature type="transmembrane region" description="Helical" evidence="6">
    <location>
        <begin position="474"/>
        <end position="495"/>
    </location>
</feature>
<dbReference type="Gene3D" id="1.20.1740.10">
    <property type="entry name" value="Amino acid/polyamine transporter I"/>
    <property type="match status" value="1"/>
</dbReference>
<evidence type="ECO:0000256" key="5">
    <source>
        <dbReference type="ARBA" id="ARBA00023136"/>
    </source>
</evidence>
<feature type="transmembrane region" description="Helical" evidence="6">
    <location>
        <begin position="40"/>
        <end position="58"/>
    </location>
</feature>
<dbReference type="EMBL" id="JAACJL010000015">
    <property type="protein sequence ID" value="KAF4621328.1"/>
    <property type="molecule type" value="Genomic_DNA"/>
</dbReference>
<dbReference type="GO" id="GO:0016020">
    <property type="term" value="C:membrane"/>
    <property type="evidence" value="ECO:0007669"/>
    <property type="project" value="UniProtKB-SubCell"/>
</dbReference>